<dbReference type="GO" id="GO:0043545">
    <property type="term" value="P:molybdopterin cofactor metabolic process"/>
    <property type="evidence" value="ECO:0007669"/>
    <property type="project" value="TreeGrafter"/>
</dbReference>
<sequence length="740" mass="81077">MEIPAHIIDAVHISSDASPPKRIKSTSGASRISPNSAHFSSHYQAPFTPVDDQSSQSDLEPEDYATDYTTPDASEMPDDVEEFRDREYPQLKGKTYLDHGGTTLYAKSLVEEFSADLISNLYGNPHSASTPSALAGHRVDTIRDRALRFFNADPEHFDLVFVANATAAIKLVIDCFKDHAAASNTPVWYGYHKDAHTSLVGVRESTKLHRCFATDEEVDIWINSGGLGGPRARQLGLFAYPGQSNMTGRRLPLNWCGRIRKSFHKAATYSLLDAAALASTAPLDLSDPATAPDFVALSFYKIFGFPNIGALIVRKDSAHVLESRKYFGGGTVDMIIAVNDTWHAKKDTSLHDRLEDGTLPFHSIFALDHAMNVHERLYGPNPMKFISHHTAQLGKQLYDSLTNLRHSNGKPLCQIYKDDNATYGDPSVQGATVAFNARQADGSLIPYEDIEEAADDQGIFVRSGSLCNPGGIATYLNWSPAEMKAAYAAGHRCSNPTQIMLGKPTGVVRVSLGAMSIAADVQSLIRFLDHTYCHSANQARLSTPMSLAQNAPLSPPASPGPNSVLSPLNIPHALYFPPQQTSAGSTPVPTGRNGIPENTIWESTALPQQPSPLTIELERAKHPPFNPEDYINMRKPWEAEMRKQHPQSYNVGMGIKVHEMEDASVFSRNPTPSVKARKFGRSVVNLLRTKSHFADSRVPPLPSSSPLPPGEPPRNVSNSQRSRKSIEKQQFQNNVDALGL</sequence>
<feature type="compositionally biased region" description="Polar residues" evidence="1">
    <location>
        <begin position="25"/>
        <end position="43"/>
    </location>
</feature>
<name>A0A4U0WT65_9PEZI</name>
<feature type="region of interest" description="Disordered" evidence="1">
    <location>
        <begin position="13"/>
        <end position="77"/>
    </location>
</feature>
<dbReference type="Proteomes" id="UP000309340">
    <property type="component" value="Unassembled WGS sequence"/>
</dbReference>
<accession>A0A4U0WT65</accession>
<feature type="region of interest" description="Disordered" evidence="1">
    <location>
        <begin position="694"/>
        <end position="740"/>
    </location>
</feature>
<dbReference type="GO" id="GO:0008265">
    <property type="term" value="F:molybdenum cofactor sulfurtransferase activity"/>
    <property type="evidence" value="ECO:0007669"/>
    <property type="project" value="TreeGrafter"/>
</dbReference>
<protein>
    <recommendedName>
        <fullName evidence="2">Aminotransferase class V domain-containing protein</fullName>
    </recommendedName>
</protein>
<evidence type="ECO:0000313" key="4">
    <source>
        <dbReference type="Proteomes" id="UP000309340"/>
    </source>
</evidence>
<feature type="compositionally biased region" description="Polar residues" evidence="1">
    <location>
        <begin position="728"/>
        <end position="740"/>
    </location>
</feature>
<dbReference type="Pfam" id="PF00266">
    <property type="entry name" value="Aminotran_5"/>
    <property type="match status" value="1"/>
</dbReference>
<dbReference type="SUPFAM" id="SSF53383">
    <property type="entry name" value="PLP-dependent transferases"/>
    <property type="match status" value="1"/>
</dbReference>
<proteinExistence type="predicted"/>
<keyword evidence="4" id="KW-1185">Reference proteome</keyword>
<dbReference type="OrthoDB" id="10264306at2759"/>
<organism evidence="3 4">
    <name type="scientific">Friedmanniomyces simplex</name>
    <dbReference type="NCBI Taxonomy" id="329884"/>
    <lineage>
        <taxon>Eukaryota</taxon>
        <taxon>Fungi</taxon>
        <taxon>Dikarya</taxon>
        <taxon>Ascomycota</taxon>
        <taxon>Pezizomycotina</taxon>
        <taxon>Dothideomycetes</taxon>
        <taxon>Dothideomycetidae</taxon>
        <taxon>Mycosphaerellales</taxon>
        <taxon>Teratosphaeriaceae</taxon>
        <taxon>Friedmanniomyces</taxon>
    </lineage>
</organism>
<dbReference type="PANTHER" id="PTHR14237">
    <property type="entry name" value="MOLYBDOPTERIN COFACTOR SULFURASE MOSC"/>
    <property type="match status" value="1"/>
</dbReference>
<dbReference type="Gene3D" id="3.90.1150.10">
    <property type="entry name" value="Aspartate Aminotransferase, domain 1"/>
    <property type="match status" value="1"/>
</dbReference>
<dbReference type="InterPro" id="IPR000192">
    <property type="entry name" value="Aminotrans_V_dom"/>
</dbReference>
<feature type="compositionally biased region" description="Pro residues" evidence="1">
    <location>
        <begin position="699"/>
        <end position="712"/>
    </location>
</feature>
<dbReference type="InterPro" id="IPR015424">
    <property type="entry name" value="PyrdxlP-dep_Trfase"/>
</dbReference>
<reference evidence="3 4" key="1">
    <citation type="submission" date="2017-03" db="EMBL/GenBank/DDBJ databases">
        <title>Genomes of endolithic fungi from Antarctica.</title>
        <authorList>
            <person name="Coleine C."/>
            <person name="Masonjones S."/>
            <person name="Stajich J.E."/>
        </authorList>
    </citation>
    <scope>NUCLEOTIDE SEQUENCE [LARGE SCALE GENOMIC DNA]</scope>
    <source>
        <strain evidence="3 4">CCFEE 5184</strain>
    </source>
</reference>
<dbReference type="PANTHER" id="PTHR14237:SF80">
    <property type="entry name" value="MOLYBDENUM COFACTOR SULFURASE"/>
    <property type="match status" value="1"/>
</dbReference>
<evidence type="ECO:0000313" key="3">
    <source>
        <dbReference type="EMBL" id="TKA66772.1"/>
    </source>
</evidence>
<feature type="domain" description="Aminotransferase class V" evidence="2">
    <location>
        <begin position="95"/>
        <end position="468"/>
    </location>
</feature>
<gene>
    <name evidence="3" type="ORF">B0A55_09101</name>
</gene>
<evidence type="ECO:0000259" key="2">
    <source>
        <dbReference type="Pfam" id="PF00266"/>
    </source>
</evidence>
<dbReference type="InterPro" id="IPR015421">
    <property type="entry name" value="PyrdxlP-dep_Trfase_major"/>
</dbReference>
<dbReference type="InterPro" id="IPR015422">
    <property type="entry name" value="PyrdxlP-dep_Trfase_small"/>
</dbReference>
<dbReference type="Gene3D" id="3.40.640.10">
    <property type="entry name" value="Type I PLP-dependent aspartate aminotransferase-like (Major domain)"/>
    <property type="match status" value="1"/>
</dbReference>
<comment type="caution">
    <text evidence="3">The sequence shown here is derived from an EMBL/GenBank/DDBJ whole genome shotgun (WGS) entry which is preliminary data.</text>
</comment>
<dbReference type="STRING" id="329884.A0A4U0WT65"/>
<evidence type="ECO:0000256" key="1">
    <source>
        <dbReference type="SAM" id="MobiDB-lite"/>
    </source>
</evidence>
<dbReference type="AlphaFoldDB" id="A0A4U0WT65"/>
<dbReference type="EMBL" id="NAJQ01000620">
    <property type="protein sequence ID" value="TKA66772.1"/>
    <property type="molecule type" value="Genomic_DNA"/>
</dbReference>